<evidence type="ECO:0000256" key="8">
    <source>
        <dbReference type="ARBA" id="ARBA00022833"/>
    </source>
</evidence>
<dbReference type="CDD" id="cd00672">
    <property type="entry name" value="CysRS_core"/>
    <property type="match status" value="1"/>
</dbReference>
<gene>
    <name evidence="13" type="primary">cysS</name>
    <name evidence="15" type="ORF">DI586_03665</name>
</gene>
<feature type="short sequence motif" description="'HIGH' region" evidence="13">
    <location>
        <begin position="32"/>
        <end position="42"/>
    </location>
</feature>
<dbReference type="PANTHER" id="PTHR10890">
    <property type="entry name" value="CYSTEINYL-TRNA SYNTHETASE"/>
    <property type="match status" value="1"/>
</dbReference>
<comment type="catalytic activity">
    <reaction evidence="12 13">
        <text>tRNA(Cys) + L-cysteine + ATP = L-cysteinyl-tRNA(Cys) + AMP + diphosphate</text>
        <dbReference type="Rhea" id="RHEA:17773"/>
        <dbReference type="Rhea" id="RHEA-COMP:9661"/>
        <dbReference type="Rhea" id="RHEA-COMP:9679"/>
        <dbReference type="ChEBI" id="CHEBI:30616"/>
        <dbReference type="ChEBI" id="CHEBI:33019"/>
        <dbReference type="ChEBI" id="CHEBI:35235"/>
        <dbReference type="ChEBI" id="CHEBI:78442"/>
        <dbReference type="ChEBI" id="CHEBI:78517"/>
        <dbReference type="ChEBI" id="CHEBI:456215"/>
        <dbReference type="EC" id="6.1.1.16"/>
    </reaction>
</comment>
<reference evidence="15 16" key="1">
    <citation type="submission" date="2017-08" db="EMBL/GenBank/DDBJ databases">
        <title>Infants hospitalized years apart are colonized by the same room-sourced microbial strains.</title>
        <authorList>
            <person name="Brooks B."/>
            <person name="Olm M.R."/>
            <person name="Firek B.A."/>
            <person name="Baker R."/>
            <person name="Thomas B.C."/>
            <person name="Morowitz M.J."/>
            <person name="Banfield J.F."/>
        </authorList>
    </citation>
    <scope>NUCLEOTIDE SEQUENCE [LARGE SCALE GENOMIC DNA]</scope>
    <source>
        <strain evidence="15">S2_006_000_R2_64</strain>
    </source>
</reference>
<evidence type="ECO:0000256" key="13">
    <source>
        <dbReference type="HAMAP-Rule" id="MF_00041"/>
    </source>
</evidence>
<protein>
    <recommendedName>
        <fullName evidence="13">Cysteine--tRNA ligase</fullName>
        <ecNumber evidence="13">6.1.1.16</ecNumber>
    </recommendedName>
    <alternativeName>
        <fullName evidence="13">Cysteinyl-tRNA synthetase</fullName>
        <shortName evidence="13">CysRS</shortName>
    </alternativeName>
</protein>
<comment type="caution">
    <text evidence="15">The sequence shown here is derived from an EMBL/GenBank/DDBJ whole genome shotgun (WGS) entry which is preliminary data.</text>
</comment>
<evidence type="ECO:0000256" key="6">
    <source>
        <dbReference type="ARBA" id="ARBA00022723"/>
    </source>
</evidence>
<feature type="short sequence motif" description="'KMSKS' region" evidence="13">
    <location>
        <begin position="271"/>
        <end position="275"/>
    </location>
</feature>
<accession>A0A2W5FRJ8</accession>
<dbReference type="SUPFAM" id="SSF47323">
    <property type="entry name" value="Anticodon-binding domain of a subclass of class I aminoacyl-tRNA synthetases"/>
    <property type="match status" value="1"/>
</dbReference>
<dbReference type="HAMAP" id="MF_00041">
    <property type="entry name" value="Cys_tRNA_synth"/>
    <property type="match status" value="1"/>
</dbReference>
<keyword evidence="11 13" id="KW-0030">Aminoacyl-tRNA synthetase</keyword>
<dbReference type="GO" id="GO:0004817">
    <property type="term" value="F:cysteine-tRNA ligase activity"/>
    <property type="evidence" value="ECO:0007669"/>
    <property type="project" value="UniProtKB-UniRule"/>
</dbReference>
<dbReference type="AlphaFoldDB" id="A0A2W5FRJ8"/>
<organism evidence="15 16">
    <name type="scientific">Micavibrio aeruginosavorus</name>
    <dbReference type="NCBI Taxonomy" id="349221"/>
    <lineage>
        <taxon>Bacteria</taxon>
        <taxon>Pseudomonadati</taxon>
        <taxon>Bdellovibrionota</taxon>
        <taxon>Bdellovibrionia</taxon>
        <taxon>Bdellovibrionales</taxon>
        <taxon>Pseudobdellovibrionaceae</taxon>
        <taxon>Micavibrio</taxon>
    </lineage>
</organism>
<evidence type="ECO:0000256" key="2">
    <source>
        <dbReference type="ARBA" id="ARBA00005594"/>
    </source>
</evidence>
<dbReference type="Proteomes" id="UP000249739">
    <property type="component" value="Unassembled WGS sequence"/>
</dbReference>
<feature type="binding site" evidence="13">
    <location>
        <position position="239"/>
    </location>
    <ligand>
        <name>Zn(2+)</name>
        <dbReference type="ChEBI" id="CHEBI:29105"/>
    </ligand>
</feature>
<keyword evidence="9 13" id="KW-0067">ATP-binding</keyword>
<evidence type="ECO:0000256" key="5">
    <source>
        <dbReference type="ARBA" id="ARBA00022598"/>
    </source>
</evidence>
<evidence type="ECO:0000256" key="11">
    <source>
        <dbReference type="ARBA" id="ARBA00023146"/>
    </source>
</evidence>
<keyword evidence="10 13" id="KW-0648">Protein biosynthesis</keyword>
<name>A0A2W5FRJ8_9BACT</name>
<dbReference type="Pfam" id="PF09190">
    <property type="entry name" value="DALR_2"/>
    <property type="match status" value="1"/>
</dbReference>
<dbReference type="InterPro" id="IPR015273">
    <property type="entry name" value="Cys-tRNA-synt_Ia_DALR"/>
</dbReference>
<feature type="binding site" evidence="13">
    <location>
        <position position="30"/>
    </location>
    <ligand>
        <name>Zn(2+)</name>
        <dbReference type="ChEBI" id="CHEBI:29105"/>
    </ligand>
</feature>
<dbReference type="FunFam" id="3.40.50.620:FF:000068">
    <property type="entry name" value="Cysteine--tRNA ligase"/>
    <property type="match status" value="1"/>
</dbReference>
<dbReference type="EMBL" id="QFOT01000025">
    <property type="protein sequence ID" value="PZP56440.1"/>
    <property type="molecule type" value="Genomic_DNA"/>
</dbReference>
<dbReference type="Gene3D" id="1.20.120.1910">
    <property type="entry name" value="Cysteine-tRNA ligase, C-terminal anti-codon recognition domain"/>
    <property type="match status" value="1"/>
</dbReference>
<dbReference type="InterPro" id="IPR009080">
    <property type="entry name" value="tRNAsynth_Ia_anticodon-bd"/>
</dbReference>
<dbReference type="Pfam" id="PF01406">
    <property type="entry name" value="tRNA-synt_1e"/>
    <property type="match status" value="1"/>
</dbReference>
<keyword evidence="6 13" id="KW-0479">Metal-binding</keyword>
<feature type="domain" description="Cysteinyl-tRNA synthetase class Ia DALR" evidence="14">
    <location>
        <begin position="357"/>
        <end position="412"/>
    </location>
</feature>
<feature type="binding site" evidence="13">
    <location>
        <position position="274"/>
    </location>
    <ligand>
        <name>ATP</name>
        <dbReference type="ChEBI" id="CHEBI:30616"/>
    </ligand>
</feature>
<keyword evidence="5 13" id="KW-0436">Ligase</keyword>
<dbReference type="SMART" id="SM00840">
    <property type="entry name" value="DALR_2"/>
    <property type="match status" value="1"/>
</dbReference>
<comment type="cofactor">
    <cofactor evidence="13">
        <name>Zn(2+)</name>
        <dbReference type="ChEBI" id="CHEBI:29105"/>
    </cofactor>
    <text evidence="13">Binds 1 zinc ion per subunit.</text>
</comment>
<evidence type="ECO:0000256" key="4">
    <source>
        <dbReference type="ARBA" id="ARBA00022490"/>
    </source>
</evidence>
<evidence type="ECO:0000256" key="3">
    <source>
        <dbReference type="ARBA" id="ARBA00011245"/>
    </source>
</evidence>
<evidence type="ECO:0000259" key="14">
    <source>
        <dbReference type="SMART" id="SM00840"/>
    </source>
</evidence>
<evidence type="ECO:0000256" key="12">
    <source>
        <dbReference type="ARBA" id="ARBA00047398"/>
    </source>
</evidence>
<evidence type="ECO:0000256" key="10">
    <source>
        <dbReference type="ARBA" id="ARBA00022917"/>
    </source>
</evidence>
<dbReference type="GO" id="GO:0008270">
    <property type="term" value="F:zinc ion binding"/>
    <property type="evidence" value="ECO:0007669"/>
    <property type="project" value="UniProtKB-UniRule"/>
</dbReference>
<evidence type="ECO:0000313" key="16">
    <source>
        <dbReference type="Proteomes" id="UP000249739"/>
    </source>
</evidence>
<dbReference type="NCBIfam" id="TIGR00435">
    <property type="entry name" value="cysS"/>
    <property type="match status" value="1"/>
</dbReference>
<sequence length="468" mass="52511">MTTLKLYNSLSREKEEFKPLKEDHVRLYACGPTVYDYAHIGNARMAVIFDQLVRVLRHLYPKVTYVSNITDIEDKIIAASAENGEAIEILTRKFERIYNEDLAALGVSAPDIQPRATEHIPEMITQIEQIIDQGHAYAADGHVLFNVPSFDEYGGLSGRSRDDQIAGARVDIAPYKKDAADFVLWKPSTGNQPGWDSPWGYGRPGWHIECSAMAEKHLGLPFDIHGGGADLKFPHHENEIAQSCCAHGSHDLSSFAKTWVHNGFVTVEGEKMSKSLGNFTTVHDLIEKGVKGEVMRFALLSSHYRAPLDWSQKLLDQTKAQLDGFYSLLKHSLSLNPSPSHVREREGAQRKGEGVFQFLEALLDDLNTAGAINELHALAKKLSQHKSGENLDAFLSAANMLGILQEDPDTWLGYKVEGDTQWIEDLLVERTNAKKEKNFKRADEIRDELKAKNIEIEDTPQGPKWRKV</sequence>
<keyword evidence="7 13" id="KW-0547">Nucleotide-binding</keyword>
<dbReference type="SUPFAM" id="SSF52374">
    <property type="entry name" value="Nucleotidylyl transferase"/>
    <property type="match status" value="1"/>
</dbReference>
<proteinExistence type="inferred from homology"/>
<dbReference type="InterPro" id="IPR014729">
    <property type="entry name" value="Rossmann-like_a/b/a_fold"/>
</dbReference>
<keyword evidence="8 13" id="KW-0862">Zinc</keyword>
<dbReference type="Gene3D" id="3.40.50.620">
    <property type="entry name" value="HUPs"/>
    <property type="match status" value="1"/>
</dbReference>
<dbReference type="InterPro" id="IPR032678">
    <property type="entry name" value="tRNA-synt_1_cat_dom"/>
</dbReference>
<comment type="similarity">
    <text evidence="2 13">Belongs to the class-I aminoacyl-tRNA synthetase family.</text>
</comment>
<comment type="subunit">
    <text evidence="3 13">Monomer.</text>
</comment>
<dbReference type="EC" id="6.1.1.16" evidence="13"/>
<dbReference type="GO" id="GO:0005829">
    <property type="term" value="C:cytosol"/>
    <property type="evidence" value="ECO:0007669"/>
    <property type="project" value="TreeGrafter"/>
</dbReference>
<dbReference type="GO" id="GO:0005524">
    <property type="term" value="F:ATP binding"/>
    <property type="evidence" value="ECO:0007669"/>
    <property type="project" value="UniProtKB-UniRule"/>
</dbReference>
<dbReference type="InterPro" id="IPR024909">
    <property type="entry name" value="Cys-tRNA/MSH_ligase"/>
</dbReference>
<evidence type="ECO:0000313" key="15">
    <source>
        <dbReference type="EMBL" id="PZP56440.1"/>
    </source>
</evidence>
<evidence type="ECO:0000256" key="1">
    <source>
        <dbReference type="ARBA" id="ARBA00004496"/>
    </source>
</evidence>
<evidence type="ECO:0000256" key="9">
    <source>
        <dbReference type="ARBA" id="ARBA00022840"/>
    </source>
</evidence>
<evidence type="ECO:0000256" key="7">
    <source>
        <dbReference type="ARBA" id="ARBA00022741"/>
    </source>
</evidence>
<dbReference type="GO" id="GO:0006423">
    <property type="term" value="P:cysteinyl-tRNA aminoacylation"/>
    <property type="evidence" value="ECO:0007669"/>
    <property type="project" value="UniProtKB-UniRule"/>
</dbReference>
<comment type="subcellular location">
    <subcellularLocation>
        <location evidence="1 13">Cytoplasm</location>
    </subcellularLocation>
</comment>
<feature type="binding site" evidence="13">
    <location>
        <position position="210"/>
    </location>
    <ligand>
        <name>Zn(2+)</name>
        <dbReference type="ChEBI" id="CHEBI:29105"/>
    </ligand>
</feature>
<feature type="binding site" evidence="13">
    <location>
        <position position="235"/>
    </location>
    <ligand>
        <name>Zn(2+)</name>
        <dbReference type="ChEBI" id="CHEBI:29105"/>
    </ligand>
</feature>
<dbReference type="PANTHER" id="PTHR10890:SF3">
    <property type="entry name" value="CYSTEINE--TRNA LIGASE, CYTOPLASMIC"/>
    <property type="match status" value="1"/>
</dbReference>
<dbReference type="PRINTS" id="PR00983">
    <property type="entry name" value="TRNASYNTHCYS"/>
</dbReference>
<keyword evidence="4 13" id="KW-0963">Cytoplasm</keyword>
<dbReference type="InterPro" id="IPR015803">
    <property type="entry name" value="Cys-tRNA-ligase"/>
</dbReference>